<evidence type="ECO:0000256" key="1">
    <source>
        <dbReference type="SAM" id="MobiDB-lite"/>
    </source>
</evidence>
<dbReference type="InterPro" id="IPR028087">
    <property type="entry name" value="Tad_N"/>
</dbReference>
<keyword evidence="2" id="KW-0472">Membrane</keyword>
<organism evidence="4 5">
    <name type="scientific">Steroidobacter flavus</name>
    <dbReference type="NCBI Taxonomy" id="1842136"/>
    <lineage>
        <taxon>Bacteria</taxon>
        <taxon>Pseudomonadati</taxon>
        <taxon>Pseudomonadota</taxon>
        <taxon>Gammaproteobacteria</taxon>
        <taxon>Steroidobacterales</taxon>
        <taxon>Steroidobacteraceae</taxon>
        <taxon>Steroidobacter</taxon>
    </lineage>
</organism>
<dbReference type="Pfam" id="PF13400">
    <property type="entry name" value="Tad"/>
    <property type="match status" value="1"/>
</dbReference>
<evidence type="ECO:0000313" key="5">
    <source>
        <dbReference type="Proteomes" id="UP001595904"/>
    </source>
</evidence>
<dbReference type="Proteomes" id="UP001595904">
    <property type="component" value="Unassembled WGS sequence"/>
</dbReference>
<name>A0ABV8SRV1_9GAMM</name>
<keyword evidence="2" id="KW-0812">Transmembrane</keyword>
<keyword evidence="2" id="KW-1133">Transmembrane helix</keyword>
<dbReference type="EMBL" id="JBHSDU010000003">
    <property type="protein sequence ID" value="MFC4310196.1"/>
    <property type="molecule type" value="Genomic_DNA"/>
</dbReference>
<gene>
    <name evidence="4" type="ORF">ACFPN2_13980</name>
</gene>
<feature type="region of interest" description="Disordered" evidence="1">
    <location>
        <begin position="1"/>
        <end position="27"/>
    </location>
</feature>
<evidence type="ECO:0000259" key="3">
    <source>
        <dbReference type="Pfam" id="PF13400"/>
    </source>
</evidence>
<protein>
    <submittedName>
        <fullName evidence="4">Pilus assembly protein TadG-related protein</fullName>
    </submittedName>
</protein>
<proteinExistence type="predicted"/>
<dbReference type="RefSeq" id="WP_380597490.1">
    <property type="nucleotide sequence ID" value="NZ_JBHSDU010000003.1"/>
</dbReference>
<evidence type="ECO:0000313" key="4">
    <source>
        <dbReference type="EMBL" id="MFC4310196.1"/>
    </source>
</evidence>
<reference evidence="5" key="1">
    <citation type="journal article" date="2019" name="Int. J. Syst. Evol. Microbiol.">
        <title>The Global Catalogue of Microorganisms (GCM) 10K type strain sequencing project: providing services to taxonomists for standard genome sequencing and annotation.</title>
        <authorList>
            <consortium name="The Broad Institute Genomics Platform"/>
            <consortium name="The Broad Institute Genome Sequencing Center for Infectious Disease"/>
            <person name="Wu L."/>
            <person name="Ma J."/>
        </authorList>
    </citation>
    <scope>NUCLEOTIDE SEQUENCE [LARGE SCALE GENOMIC DNA]</scope>
    <source>
        <strain evidence="5">CGMCC 1.10759</strain>
    </source>
</reference>
<comment type="caution">
    <text evidence="4">The sequence shown here is derived from an EMBL/GenBank/DDBJ whole genome shotgun (WGS) entry which is preliminary data.</text>
</comment>
<accession>A0ABV8SRV1</accession>
<feature type="transmembrane region" description="Helical" evidence="2">
    <location>
        <begin position="37"/>
        <end position="56"/>
    </location>
</feature>
<sequence length="428" mass="47539">MPRLPRPRPKTGPLKRTASPLTTNRPMLLSKRPRGQIAPVALFGVLISSAVLTVMFNTGQKITERSQVANAADAAAYSGAVWTARHLNFIAYTNRAMIANHVAVGHFVSYVSWVRYINDSIAAIDRVTQWIPYVGQYVELVEQISAQVRDATEQAAEISIPAIDAWNTNIRAAQAEAQASLAFRNVQSLMDQTGRTYDPHIRINDGDALSLLPEELQALLEAQLMTQAAAVPTFIQRYTASRDSNSMQLLVNASLRGNSDLQRWIAGERGWRENLLAVQLRKRGATSMSQTDRVADWRAEDQLQFRTRSLFGWHRWQRIGDRVSSATAREFASNYSGVPAYYNVSGSPRDASLRIAAIATKSQANVATADLLGMTSTAHPLAVAAIARVEFRRPRGSAFLSLGERRHEYANLFNPFWEAKLAPITWSF</sequence>
<keyword evidence="5" id="KW-1185">Reference proteome</keyword>
<evidence type="ECO:0000256" key="2">
    <source>
        <dbReference type="SAM" id="Phobius"/>
    </source>
</evidence>
<feature type="domain" description="Putative Flp pilus-assembly TadG-like N-terminal" evidence="3">
    <location>
        <begin position="35"/>
        <end position="80"/>
    </location>
</feature>